<keyword evidence="4" id="KW-0488">Methylation</keyword>
<proteinExistence type="inferred from homology"/>
<keyword evidence="7" id="KW-1133">Transmembrane helix</keyword>
<dbReference type="InterPro" id="IPR012902">
    <property type="entry name" value="N_methyl_site"/>
</dbReference>
<evidence type="ECO:0000256" key="7">
    <source>
        <dbReference type="ARBA" id="ARBA00022989"/>
    </source>
</evidence>
<name>A0ABY9GUA8_9PSED</name>
<dbReference type="Gene3D" id="3.55.40.10">
    <property type="entry name" value="minor pseudopilin epsh domain"/>
    <property type="match status" value="1"/>
</dbReference>
<dbReference type="NCBIfam" id="TIGR02532">
    <property type="entry name" value="IV_pilin_GFxxxE"/>
    <property type="match status" value="1"/>
</dbReference>
<evidence type="ECO:0000256" key="1">
    <source>
        <dbReference type="ARBA" id="ARBA00004377"/>
    </source>
</evidence>
<dbReference type="Pfam" id="PF07963">
    <property type="entry name" value="N_methyl"/>
    <property type="match status" value="1"/>
</dbReference>
<dbReference type="Proteomes" id="UP001230768">
    <property type="component" value="Chromosome"/>
</dbReference>
<dbReference type="Pfam" id="PF12019">
    <property type="entry name" value="GspH"/>
    <property type="match status" value="1"/>
</dbReference>
<comment type="subcellular location">
    <subcellularLocation>
        <location evidence="1">Cell inner membrane</location>
        <topology evidence="1">Single-pass membrane protein</topology>
    </subcellularLocation>
</comment>
<evidence type="ECO:0000256" key="2">
    <source>
        <dbReference type="ARBA" id="ARBA00021549"/>
    </source>
</evidence>
<sequence length="185" mass="20161">MHQQGFSLIELLMGLTIVGIVLQLVSPAFAALTESNHRQQAAESLISGIRHARTLAITRNQSVVIHGINGDWSQGWRIILDISGKGPEDSSNPLLVERASDARTPIVGNWWVRRFVRFSSLGQPLMPRRAFQAGTLHICSAREPVSQLQVVLAASGRVRLANDKAEQALCRKAKSVKAANARAAL</sequence>
<dbReference type="EMBL" id="CP117430">
    <property type="protein sequence ID" value="WLI19295.1"/>
    <property type="molecule type" value="Genomic_DNA"/>
</dbReference>
<evidence type="ECO:0000313" key="12">
    <source>
        <dbReference type="EMBL" id="WLI19295.1"/>
    </source>
</evidence>
<dbReference type="InterPro" id="IPR045584">
    <property type="entry name" value="Pilin-like"/>
</dbReference>
<comment type="similarity">
    <text evidence="9">Belongs to the GSP H family.</text>
</comment>
<feature type="domain" description="General secretion pathway GspH" evidence="11">
    <location>
        <begin position="41"/>
        <end position="156"/>
    </location>
</feature>
<evidence type="ECO:0000256" key="9">
    <source>
        <dbReference type="ARBA" id="ARBA00025772"/>
    </source>
</evidence>
<dbReference type="SUPFAM" id="SSF54523">
    <property type="entry name" value="Pili subunits"/>
    <property type="match status" value="1"/>
</dbReference>
<keyword evidence="13" id="KW-1185">Reference proteome</keyword>
<evidence type="ECO:0000256" key="10">
    <source>
        <dbReference type="ARBA" id="ARBA00030775"/>
    </source>
</evidence>
<evidence type="ECO:0000259" key="11">
    <source>
        <dbReference type="Pfam" id="PF12019"/>
    </source>
</evidence>
<dbReference type="InterPro" id="IPR022346">
    <property type="entry name" value="T2SS_GspH"/>
</dbReference>
<evidence type="ECO:0000256" key="3">
    <source>
        <dbReference type="ARBA" id="ARBA00022475"/>
    </source>
</evidence>
<evidence type="ECO:0000256" key="8">
    <source>
        <dbReference type="ARBA" id="ARBA00023136"/>
    </source>
</evidence>
<keyword evidence="8" id="KW-0472">Membrane</keyword>
<keyword evidence="3" id="KW-1003">Cell membrane</keyword>
<evidence type="ECO:0000256" key="4">
    <source>
        <dbReference type="ARBA" id="ARBA00022481"/>
    </source>
</evidence>
<keyword evidence="5" id="KW-0997">Cell inner membrane</keyword>
<gene>
    <name evidence="12" type="ORF">PSH88_04380</name>
</gene>
<evidence type="ECO:0000313" key="13">
    <source>
        <dbReference type="Proteomes" id="UP001230768"/>
    </source>
</evidence>
<accession>A0ABY9GUA8</accession>
<evidence type="ECO:0000256" key="6">
    <source>
        <dbReference type="ARBA" id="ARBA00022692"/>
    </source>
</evidence>
<protein>
    <recommendedName>
        <fullName evidence="2">Type II secretion system protein H</fullName>
    </recommendedName>
    <alternativeName>
        <fullName evidence="10">General secretion pathway protein H</fullName>
    </alternativeName>
</protein>
<evidence type="ECO:0000256" key="5">
    <source>
        <dbReference type="ARBA" id="ARBA00022519"/>
    </source>
</evidence>
<organism evidence="12 13">
    <name type="scientific">Pseudomonas wuhanensis</name>
    <dbReference type="NCBI Taxonomy" id="2954098"/>
    <lineage>
        <taxon>Bacteria</taxon>
        <taxon>Pseudomonadati</taxon>
        <taxon>Pseudomonadota</taxon>
        <taxon>Gammaproteobacteria</taxon>
        <taxon>Pseudomonadales</taxon>
        <taxon>Pseudomonadaceae</taxon>
        <taxon>Pseudomonas</taxon>
    </lineage>
</organism>
<keyword evidence="6" id="KW-0812">Transmembrane</keyword>
<dbReference type="RefSeq" id="WP_305425081.1">
    <property type="nucleotide sequence ID" value="NZ_CP117430.1"/>
</dbReference>
<reference evidence="12 13" key="1">
    <citation type="submission" date="2023-02" db="EMBL/GenBank/DDBJ databases">
        <title>Evolution of Hrp T3SS in non-pathogenic Pseudomonas fluorescens.</title>
        <authorList>
            <person name="Liao K."/>
            <person name="Wei H."/>
            <person name="Gu Y."/>
        </authorList>
    </citation>
    <scope>NUCLEOTIDE SEQUENCE [LARGE SCALE GENOMIC DNA]</scope>
    <source>
        <strain evidence="12 13">FP607</strain>
    </source>
</reference>